<feature type="transmembrane region" description="Helical" evidence="1">
    <location>
        <begin position="23"/>
        <end position="44"/>
    </location>
</feature>
<comment type="caution">
    <text evidence="2">The sequence shown here is derived from an EMBL/GenBank/DDBJ whole genome shotgun (WGS) entry which is preliminary data.</text>
</comment>
<keyword evidence="3" id="KW-1185">Reference proteome</keyword>
<keyword evidence="1" id="KW-0812">Transmembrane</keyword>
<sequence>MCDMGLGEYTGEYSGEIVAPPTWLVVLAAIPIVLTVLLLLGFAWQEWRSYRRMTSSPVHAAAWAMEPEELATAIRALDARERALLEAGEVDAADQVAADKMICLVVSDRRGGG</sequence>
<organism evidence="2 3">
    <name type="scientific">Prescottella soli</name>
    <dbReference type="NCBI Taxonomy" id="1543852"/>
    <lineage>
        <taxon>Bacteria</taxon>
        <taxon>Bacillati</taxon>
        <taxon>Actinomycetota</taxon>
        <taxon>Actinomycetes</taxon>
        <taxon>Mycobacteriales</taxon>
        <taxon>Nocardiaceae</taxon>
        <taxon>Prescottella</taxon>
    </lineage>
</organism>
<proteinExistence type="predicted"/>
<dbReference type="RefSeq" id="WP_348605268.1">
    <property type="nucleotide sequence ID" value="NZ_CP157276.1"/>
</dbReference>
<reference evidence="2 3" key="1">
    <citation type="submission" date="2023-11" db="EMBL/GenBank/DDBJ databases">
        <authorList>
            <person name="Val-Calvo J."/>
            <person name="Scortti M."/>
            <person name="Vazquez-Boland J."/>
        </authorList>
    </citation>
    <scope>NUCLEOTIDE SEQUENCE [LARGE SCALE GENOMIC DNA]</scope>
    <source>
        <strain evidence="2 3">DSM 46662</strain>
    </source>
</reference>
<dbReference type="EMBL" id="JBDLNU010000007">
    <property type="protein sequence ID" value="MFM1731257.1"/>
    <property type="molecule type" value="Genomic_DNA"/>
</dbReference>
<name>A0ABW9G0S9_9NOCA</name>
<keyword evidence="1" id="KW-0472">Membrane</keyword>
<dbReference type="Proteomes" id="UP001629744">
    <property type="component" value="Unassembled WGS sequence"/>
</dbReference>
<evidence type="ECO:0000313" key="2">
    <source>
        <dbReference type="EMBL" id="MFM1731257.1"/>
    </source>
</evidence>
<evidence type="ECO:0000313" key="3">
    <source>
        <dbReference type="Proteomes" id="UP001629744"/>
    </source>
</evidence>
<accession>A0ABW9G0S9</accession>
<gene>
    <name evidence="2" type="ORF">ABEU19_004818</name>
</gene>
<keyword evidence="1" id="KW-1133">Transmembrane helix</keyword>
<evidence type="ECO:0000256" key="1">
    <source>
        <dbReference type="SAM" id="Phobius"/>
    </source>
</evidence>
<protein>
    <submittedName>
        <fullName evidence="2">Uncharacterized protein</fullName>
    </submittedName>
</protein>